<dbReference type="InterPro" id="IPR051342">
    <property type="entry name" value="PDZ_scaffold"/>
</dbReference>
<dbReference type="CDD" id="cd06669">
    <property type="entry name" value="PDZ5_MUPP1-like"/>
    <property type="match status" value="1"/>
</dbReference>
<dbReference type="CDD" id="cd06671">
    <property type="entry name" value="PDZ7_MUPP1-PD6_PATJ-like"/>
    <property type="match status" value="1"/>
</dbReference>
<feature type="region of interest" description="Disordered" evidence="5">
    <location>
        <begin position="433"/>
        <end position="452"/>
    </location>
</feature>
<feature type="region of interest" description="Disordered" evidence="5">
    <location>
        <begin position="1103"/>
        <end position="1133"/>
    </location>
</feature>
<accession>A0A556TS63</accession>
<evidence type="ECO:0000313" key="8">
    <source>
        <dbReference type="Proteomes" id="UP000319801"/>
    </source>
</evidence>
<name>A0A556TS63_BAGYA</name>
<dbReference type="PROSITE" id="PS50106">
    <property type="entry name" value="PDZ"/>
    <property type="match status" value="6"/>
</dbReference>
<feature type="domain" description="PDZ" evidence="6">
    <location>
        <begin position="215"/>
        <end position="287"/>
    </location>
</feature>
<feature type="compositionally biased region" description="Low complexity" evidence="5">
    <location>
        <begin position="1104"/>
        <end position="1123"/>
    </location>
</feature>
<dbReference type="Proteomes" id="UP000319801">
    <property type="component" value="Unassembled WGS sequence"/>
</dbReference>
<evidence type="ECO:0000256" key="2">
    <source>
        <dbReference type="ARBA" id="ARBA00022553"/>
    </source>
</evidence>
<keyword evidence="8" id="KW-1185">Reference proteome</keyword>
<feature type="region of interest" description="Disordered" evidence="5">
    <location>
        <begin position="365"/>
        <end position="407"/>
    </location>
</feature>
<feature type="domain" description="PDZ" evidence="6">
    <location>
        <begin position="458"/>
        <end position="550"/>
    </location>
</feature>
<evidence type="ECO:0000259" key="6">
    <source>
        <dbReference type="PROSITE" id="PS50106"/>
    </source>
</evidence>
<dbReference type="CDD" id="cd06672">
    <property type="entry name" value="PDZ8_MUPP1-PDZ7_PATJ-PDZ2_INAD-like"/>
    <property type="match status" value="1"/>
</dbReference>
<sequence length="1213" mass="131893">MASVLEPVDMNQSAIKKSSASVRESISLTEMELRTKWEQALGPEYDVMVVELDPVIEDDAELQKYSKLLPIHIMRLGVELDSFDGHHYISTVAPDGPVAKHGLLRPEDELLETRREAVAFLREVPPPFTLVCCRRLIEEDTEYQPDDDEEWSSSNPAASLQEQIQVIQTEVAKQNTAPESRFAENEEDENRENGDEENEEVEEGEMALWAPEVHVLELEKGERGLGFSILDYQDPLDMTRSVIVIRSLVAGGVAESDGGLLPGDQLVFVNDTYLDTCSLSQAVDVLKAVPPGKVYLGIRRPLGSEDRDTGRKPPVFEEQAQHPQIPVSTQDFGDDSFLPEDIDDDPELILDSTIRYAKPLITPELLPSEEREMAVDEEEDEVEDGNSSRSDGESPSLYPREQSPFSAEEAVPNPYQTFTHVQVQQQSARTWVELAESEVDSDSRNEGSELTLTDTDTEVEVWLDPGESLGISIVGGRSVIKRLKNGEELKGIFIKQVLPESPAGCTHALKTGDKILQVAGVDLQNASHEEAVQAIKNAPSPVEFIVQSLSSTPRPVSVTAPSIRQHKAKRKGMLKPEQRSAPPPMRLPPPYRPPSTAKEEEIPDEDREDIRQKYSELQGELLLVELEKDRHGLGLSLAGNRDRSCMSIFVVGINPEGPASRSGRIRIGDELLEINNQALYGRSHQNASAIIKSAPSKVKLVLLRNEDAINQMAVPPFPYQPSFHSLNEIHPSLPEAVIPAEKPQPPECFPELHLSQIQEQSSAISPESSVSAEALEKSLQEGEAASKKLKSSESALETVCEEVPPAPFEKTASLAKSLRNSSKLPSTSVDVAAILPLVPPSCTSPDFECCSKAARDGRLWAGDQILEVNGVNLRSVAHEDAIAALRQTPAKVRLTVLRDEAQYRDEENLDVFFVELQKKSGRGLGLSIVGKRGMVQLEVGRLKAASWISSRSPSQAIQIHASNMTNSNPVAPVAPPTGTQSSQLPNSTKKNGNEANAKSSVVETVLRTVEIIRGPTDALGISIAGGKGSPLGDIPIFIAMIQANGVAARTHRLKVGDRIVSINAHPLEGLSHGEVVNMLKNAYGNIMLQVIADTNISAIASQVESMSSSSTPSTNPETPITEPETPKPKSITLEKGTEGLGFSIVGGFGSPHGDLPIYVKTVFSKGAAAVDGRLKRGDQILSVNGESLEGATHEQAVAILKKQRGLVTLSVLS</sequence>
<dbReference type="CDD" id="cd06675">
    <property type="entry name" value="PDZ12_MUPP1-like"/>
    <property type="match status" value="1"/>
</dbReference>
<dbReference type="AlphaFoldDB" id="A0A556TS63"/>
<comment type="caution">
    <text evidence="7">The sequence shown here is derived from an EMBL/GenBank/DDBJ whole genome shotgun (WGS) entry which is preliminary data.</text>
</comment>
<reference evidence="7 8" key="1">
    <citation type="journal article" date="2019" name="Genome Biol. Evol.">
        <title>Whole-Genome Sequencing of the Giant Devil Catfish, Bagarius yarrelli.</title>
        <authorList>
            <person name="Jiang W."/>
            <person name="Lv Y."/>
            <person name="Cheng L."/>
            <person name="Yang K."/>
            <person name="Chao B."/>
            <person name="Wang X."/>
            <person name="Li Y."/>
            <person name="Pan X."/>
            <person name="You X."/>
            <person name="Zhang Y."/>
            <person name="Yang J."/>
            <person name="Li J."/>
            <person name="Zhang X."/>
            <person name="Liu S."/>
            <person name="Sun C."/>
            <person name="Yang J."/>
            <person name="Shi Q."/>
        </authorList>
    </citation>
    <scope>NUCLEOTIDE SEQUENCE [LARGE SCALE GENOMIC DNA]</scope>
    <source>
        <strain evidence="7">JWS20170419001</strain>
        <tissue evidence="7">Muscle</tissue>
    </source>
</reference>
<keyword evidence="3" id="KW-0677">Repeat</keyword>
<evidence type="ECO:0000256" key="1">
    <source>
        <dbReference type="ARBA" id="ARBA00004370"/>
    </source>
</evidence>
<keyword evidence="2" id="KW-0597">Phosphoprotein</keyword>
<dbReference type="FunFam" id="2.30.42.10:FF:000070">
    <property type="entry name" value="Multiple PDZ domain protein"/>
    <property type="match status" value="1"/>
</dbReference>
<feature type="domain" description="PDZ" evidence="6">
    <location>
        <begin position="851"/>
        <end position="900"/>
    </location>
</feature>
<dbReference type="EMBL" id="VCAZ01000015">
    <property type="protein sequence ID" value="TSK53710.1"/>
    <property type="molecule type" value="Genomic_DNA"/>
</dbReference>
<dbReference type="PANTHER" id="PTHR19964">
    <property type="entry name" value="MULTIPLE PDZ DOMAIN PROTEIN"/>
    <property type="match status" value="1"/>
</dbReference>
<feature type="region of interest" description="Disordered" evidence="5">
    <location>
        <begin position="550"/>
        <end position="607"/>
    </location>
</feature>
<feature type="domain" description="PDZ" evidence="6">
    <location>
        <begin position="1130"/>
        <end position="1213"/>
    </location>
</feature>
<feature type="region of interest" description="Disordered" evidence="5">
    <location>
        <begin position="299"/>
        <end position="332"/>
    </location>
</feature>
<evidence type="ECO:0000256" key="5">
    <source>
        <dbReference type="SAM" id="MobiDB-lite"/>
    </source>
</evidence>
<evidence type="ECO:0000256" key="4">
    <source>
        <dbReference type="ARBA" id="ARBA00023136"/>
    </source>
</evidence>
<feature type="region of interest" description="Disordered" evidence="5">
    <location>
        <begin position="965"/>
        <end position="999"/>
    </location>
</feature>
<dbReference type="SMART" id="SM00228">
    <property type="entry name" value="PDZ"/>
    <property type="match status" value="7"/>
</dbReference>
<organism evidence="7 8">
    <name type="scientific">Bagarius yarrelli</name>
    <name type="common">Goonch</name>
    <name type="synonym">Bagrus yarrelli</name>
    <dbReference type="NCBI Taxonomy" id="175774"/>
    <lineage>
        <taxon>Eukaryota</taxon>
        <taxon>Metazoa</taxon>
        <taxon>Chordata</taxon>
        <taxon>Craniata</taxon>
        <taxon>Vertebrata</taxon>
        <taxon>Euteleostomi</taxon>
        <taxon>Actinopterygii</taxon>
        <taxon>Neopterygii</taxon>
        <taxon>Teleostei</taxon>
        <taxon>Ostariophysi</taxon>
        <taxon>Siluriformes</taxon>
        <taxon>Sisoridae</taxon>
        <taxon>Sisorinae</taxon>
        <taxon>Bagarius</taxon>
    </lineage>
</organism>
<feature type="compositionally biased region" description="Basic residues" evidence="5">
    <location>
        <begin position="564"/>
        <end position="573"/>
    </location>
</feature>
<dbReference type="InterPro" id="IPR036034">
    <property type="entry name" value="PDZ_sf"/>
</dbReference>
<feature type="compositionally biased region" description="Polar residues" evidence="5">
    <location>
        <begin position="977"/>
        <end position="999"/>
    </location>
</feature>
<feature type="compositionally biased region" description="Pro residues" evidence="5">
    <location>
        <begin position="581"/>
        <end position="593"/>
    </location>
</feature>
<dbReference type="Gene3D" id="2.30.42.10">
    <property type="match status" value="7"/>
</dbReference>
<feature type="compositionally biased region" description="Polar residues" evidence="5">
    <location>
        <begin position="550"/>
        <end position="562"/>
    </location>
</feature>
<dbReference type="OrthoDB" id="6022711at2759"/>
<feature type="compositionally biased region" description="Acidic residues" evidence="5">
    <location>
        <begin position="185"/>
        <end position="203"/>
    </location>
</feature>
<evidence type="ECO:0000256" key="3">
    <source>
        <dbReference type="ARBA" id="ARBA00022737"/>
    </source>
</evidence>
<gene>
    <name evidence="7" type="ORF">Baya_3270</name>
</gene>
<keyword evidence="4" id="KW-0472">Membrane</keyword>
<protein>
    <submittedName>
        <fullName evidence="7">Multiple PDZ domain protein</fullName>
    </submittedName>
</protein>
<feature type="domain" description="PDZ" evidence="6">
    <location>
        <begin position="623"/>
        <end position="706"/>
    </location>
</feature>
<proteinExistence type="predicted"/>
<feature type="region of interest" description="Disordered" evidence="5">
    <location>
        <begin position="173"/>
        <end position="203"/>
    </location>
</feature>
<dbReference type="Pfam" id="PF00595">
    <property type="entry name" value="PDZ"/>
    <property type="match status" value="6"/>
</dbReference>
<dbReference type="SUPFAM" id="SSF50156">
    <property type="entry name" value="PDZ domain-like"/>
    <property type="match status" value="7"/>
</dbReference>
<dbReference type="GO" id="GO:0016020">
    <property type="term" value="C:membrane"/>
    <property type="evidence" value="ECO:0007669"/>
    <property type="project" value="UniProtKB-SubCell"/>
</dbReference>
<dbReference type="PANTHER" id="PTHR19964:SF11">
    <property type="entry name" value="INAD-LIKE PROTEIN"/>
    <property type="match status" value="1"/>
</dbReference>
<dbReference type="CDD" id="cd06676">
    <property type="entry name" value="PDZ13_MUPP1-like"/>
    <property type="match status" value="1"/>
</dbReference>
<feature type="compositionally biased region" description="Basic and acidic residues" evidence="5">
    <location>
        <begin position="302"/>
        <end position="315"/>
    </location>
</feature>
<feature type="domain" description="PDZ" evidence="6">
    <location>
        <begin position="1008"/>
        <end position="1094"/>
    </location>
</feature>
<feature type="compositionally biased region" description="Acidic residues" evidence="5">
    <location>
        <begin position="375"/>
        <end position="384"/>
    </location>
</feature>
<evidence type="ECO:0000313" key="7">
    <source>
        <dbReference type="EMBL" id="TSK53710.1"/>
    </source>
</evidence>
<comment type="subcellular location">
    <subcellularLocation>
        <location evidence="1">Membrane</location>
    </subcellularLocation>
</comment>
<dbReference type="InterPro" id="IPR001478">
    <property type="entry name" value="PDZ"/>
</dbReference>